<dbReference type="OrthoDB" id="8751137at2"/>
<protein>
    <submittedName>
        <fullName evidence="1">Uncharacterized protein</fullName>
    </submittedName>
</protein>
<keyword evidence="2" id="KW-1185">Reference proteome</keyword>
<dbReference type="AlphaFoldDB" id="A0A6L6PKP9"/>
<comment type="caution">
    <text evidence="1">The sequence shown here is derived from an EMBL/GenBank/DDBJ whole genome shotgun (WGS) entry which is preliminary data.</text>
</comment>
<evidence type="ECO:0000313" key="2">
    <source>
        <dbReference type="Proteomes" id="UP000475582"/>
    </source>
</evidence>
<dbReference type="Proteomes" id="UP000475582">
    <property type="component" value="Unassembled WGS sequence"/>
</dbReference>
<proteinExistence type="predicted"/>
<dbReference type="EMBL" id="WNKY01000014">
    <property type="protein sequence ID" value="MTV38825.1"/>
    <property type="molecule type" value="Genomic_DNA"/>
</dbReference>
<dbReference type="RefSeq" id="WP_155464400.1">
    <property type="nucleotide sequence ID" value="NZ_WNKY01000014.1"/>
</dbReference>
<reference evidence="1 2" key="1">
    <citation type="submission" date="2019-11" db="EMBL/GenBank/DDBJ databases">
        <title>Type strains purchased from KCTC, JCM and DSMZ.</title>
        <authorList>
            <person name="Lu H."/>
        </authorList>
    </citation>
    <scope>NUCLEOTIDE SEQUENCE [LARGE SCALE GENOMIC DNA]</scope>
    <source>
        <strain evidence="1 2">KCTC 22382</strain>
    </source>
</reference>
<organism evidence="1 2">
    <name type="scientific">Duganella radicis</name>
    <dbReference type="NCBI Taxonomy" id="551988"/>
    <lineage>
        <taxon>Bacteria</taxon>
        <taxon>Pseudomonadati</taxon>
        <taxon>Pseudomonadota</taxon>
        <taxon>Betaproteobacteria</taxon>
        <taxon>Burkholderiales</taxon>
        <taxon>Oxalobacteraceae</taxon>
        <taxon>Telluria group</taxon>
        <taxon>Duganella</taxon>
    </lineage>
</organism>
<sequence>MRAIIVVVLLALVCRWGVAQIGPRYVIELRGQGGGTVGMAQGRVQLAGKGMALIRFQGLSMLAVDADSEAYSAEAVRDWPSADVLLVLPAAAGHYDGPAPLRGLRAGMPVIVTEAAGVEAPAISARQARAAHAHAAAAAAEGPRLYPMQVWNTLDLRKQNTRLRVTAMAGAPGTQGVAGFMLEVGNSRSSYRVYLSCEEVPAATLAQRLPGADLALLPSREVPRLLALNRGAPAAGEPATLTTAGYAFTAIKR</sequence>
<name>A0A6L6PKP9_9BURK</name>
<accession>A0A6L6PKP9</accession>
<evidence type="ECO:0000313" key="1">
    <source>
        <dbReference type="EMBL" id="MTV38825.1"/>
    </source>
</evidence>
<gene>
    <name evidence="1" type="ORF">GM676_14700</name>
</gene>